<sequence length="309" mass="33485">VRIVSLLPSATEMVHALGLGSDLVGVTHECDFPPGVEDLPHLTSTLLPEGASSSEIDALVRERLKTDGALYELDLEKLRNLEPDLIVTQALCDVCAVAESEVQAAACSLPNTPAILNLEPETLAEVFDALRQLGSVTGIPDHAEDVIGVLARRVDTVVSRSQAVQKRHKVAFLEWLDPLFSCGHWTPELVEMAGGIERLGQVGQPSRILDWMEMIAWQPEVIFIACCGFDLPRTLEELSGSSGISCWPELPAVESGRVYVTDGSQFFSRPGPRLVDSLEILAHALHPEVHPLPPGLSQDLAQPSLLPSY</sequence>
<dbReference type="Gene3D" id="3.40.50.1980">
    <property type="entry name" value="Nitrogenase molybdenum iron protein domain"/>
    <property type="match status" value="2"/>
</dbReference>
<dbReference type="PANTHER" id="PTHR42860">
    <property type="entry name" value="VITAMIN B12-BINDING PROTEIN"/>
    <property type="match status" value="1"/>
</dbReference>
<organism evidence="2">
    <name type="scientific">marine metagenome</name>
    <dbReference type="NCBI Taxonomy" id="408172"/>
    <lineage>
        <taxon>unclassified sequences</taxon>
        <taxon>metagenomes</taxon>
        <taxon>ecological metagenomes</taxon>
    </lineage>
</organism>
<dbReference type="AlphaFoldDB" id="A0A382R0J2"/>
<dbReference type="SUPFAM" id="SSF53807">
    <property type="entry name" value="Helical backbone' metal receptor"/>
    <property type="match status" value="1"/>
</dbReference>
<evidence type="ECO:0000259" key="1">
    <source>
        <dbReference type="PROSITE" id="PS50983"/>
    </source>
</evidence>
<proteinExistence type="predicted"/>
<name>A0A382R0J2_9ZZZZ</name>
<protein>
    <recommendedName>
        <fullName evidence="1">Fe/B12 periplasmic-binding domain-containing protein</fullName>
    </recommendedName>
</protein>
<evidence type="ECO:0000313" key="2">
    <source>
        <dbReference type="EMBL" id="SVC90598.1"/>
    </source>
</evidence>
<gene>
    <name evidence="2" type="ORF">METZ01_LOCUS343452</name>
</gene>
<dbReference type="PANTHER" id="PTHR42860:SF1">
    <property type="entry name" value="VITAMIN B12-BINDING PROTEIN"/>
    <property type="match status" value="1"/>
</dbReference>
<feature type="domain" description="Fe/B12 periplasmic-binding" evidence="1">
    <location>
        <begin position="2"/>
        <end position="289"/>
    </location>
</feature>
<dbReference type="EMBL" id="UINC01117867">
    <property type="protein sequence ID" value="SVC90598.1"/>
    <property type="molecule type" value="Genomic_DNA"/>
</dbReference>
<dbReference type="PROSITE" id="PS50983">
    <property type="entry name" value="FE_B12_PBP"/>
    <property type="match status" value="1"/>
</dbReference>
<reference evidence="2" key="1">
    <citation type="submission" date="2018-05" db="EMBL/GenBank/DDBJ databases">
        <authorList>
            <person name="Lanie J.A."/>
            <person name="Ng W.-L."/>
            <person name="Kazmierczak K.M."/>
            <person name="Andrzejewski T.M."/>
            <person name="Davidsen T.M."/>
            <person name="Wayne K.J."/>
            <person name="Tettelin H."/>
            <person name="Glass J.I."/>
            <person name="Rusch D."/>
            <person name="Podicherti R."/>
            <person name="Tsui H.-C.T."/>
            <person name="Winkler M.E."/>
        </authorList>
    </citation>
    <scope>NUCLEOTIDE SEQUENCE</scope>
</reference>
<feature type="non-terminal residue" evidence="2">
    <location>
        <position position="1"/>
    </location>
</feature>
<dbReference type="Pfam" id="PF01497">
    <property type="entry name" value="Peripla_BP_2"/>
    <property type="match status" value="1"/>
</dbReference>
<dbReference type="CDD" id="cd01144">
    <property type="entry name" value="BtuF"/>
    <property type="match status" value="1"/>
</dbReference>
<accession>A0A382R0J2</accession>
<dbReference type="InterPro" id="IPR051030">
    <property type="entry name" value="Vitamin_B12-ABC_binding"/>
</dbReference>
<dbReference type="InterPro" id="IPR002491">
    <property type="entry name" value="ABC_transptr_periplasmic_BD"/>
</dbReference>